<keyword evidence="2" id="KW-0863">Zinc-finger</keyword>
<dbReference type="OrthoDB" id="10241815at2759"/>
<dbReference type="Pfam" id="PF05485">
    <property type="entry name" value="THAP"/>
    <property type="match status" value="1"/>
</dbReference>
<gene>
    <name evidence="5" type="ORF">PACLA_8A013139</name>
</gene>
<name>A0A6S7J279_PARCT</name>
<evidence type="ECO:0000256" key="2">
    <source>
        <dbReference type="ARBA" id="ARBA00022771"/>
    </source>
</evidence>
<reference evidence="5" key="1">
    <citation type="submission" date="2020-04" db="EMBL/GenBank/DDBJ databases">
        <authorList>
            <person name="Alioto T."/>
            <person name="Alioto T."/>
            <person name="Gomez Garrido J."/>
        </authorList>
    </citation>
    <scope>NUCLEOTIDE SEQUENCE</scope>
    <source>
        <strain evidence="5">A484AB</strain>
    </source>
</reference>
<dbReference type="PANTHER" id="PTHR46600:SF11">
    <property type="entry name" value="THAP DOMAIN-CONTAINING PROTEIN 10"/>
    <property type="match status" value="1"/>
</dbReference>
<keyword evidence="1" id="KW-0479">Metal-binding</keyword>
<comment type="caution">
    <text evidence="5">The sequence shown here is derived from an EMBL/GenBank/DDBJ whole genome shotgun (WGS) entry which is preliminary data.</text>
</comment>
<dbReference type="GO" id="GO:0008270">
    <property type="term" value="F:zinc ion binding"/>
    <property type="evidence" value="ECO:0007669"/>
    <property type="project" value="UniProtKB-KW"/>
</dbReference>
<dbReference type="SUPFAM" id="SSF57716">
    <property type="entry name" value="Glucocorticoid receptor-like (DNA-binding domain)"/>
    <property type="match status" value="1"/>
</dbReference>
<keyword evidence="3" id="KW-0862">Zinc</keyword>
<evidence type="ECO:0000313" key="6">
    <source>
        <dbReference type="Proteomes" id="UP001152795"/>
    </source>
</evidence>
<dbReference type="PANTHER" id="PTHR46600">
    <property type="entry name" value="THAP DOMAIN-CONTAINING"/>
    <property type="match status" value="1"/>
</dbReference>
<dbReference type="SMART" id="SM00980">
    <property type="entry name" value="THAP"/>
    <property type="match status" value="1"/>
</dbReference>
<protein>
    <submittedName>
        <fullName evidence="5">Transposable element P transposase</fullName>
    </submittedName>
</protein>
<dbReference type="AlphaFoldDB" id="A0A6S7J279"/>
<organism evidence="5 6">
    <name type="scientific">Paramuricea clavata</name>
    <name type="common">Red gorgonian</name>
    <name type="synonym">Violescent sea-whip</name>
    <dbReference type="NCBI Taxonomy" id="317549"/>
    <lineage>
        <taxon>Eukaryota</taxon>
        <taxon>Metazoa</taxon>
        <taxon>Cnidaria</taxon>
        <taxon>Anthozoa</taxon>
        <taxon>Octocorallia</taxon>
        <taxon>Malacalcyonacea</taxon>
        <taxon>Plexauridae</taxon>
        <taxon>Paramuricea</taxon>
    </lineage>
</organism>
<dbReference type="InterPro" id="IPR006612">
    <property type="entry name" value="THAP_Znf"/>
</dbReference>
<keyword evidence="6" id="KW-1185">Reference proteome</keyword>
<evidence type="ECO:0000313" key="5">
    <source>
        <dbReference type="EMBL" id="CAB4011522.1"/>
    </source>
</evidence>
<accession>A0A6S7J279</accession>
<evidence type="ECO:0000256" key="4">
    <source>
        <dbReference type="ARBA" id="ARBA00023125"/>
    </source>
</evidence>
<evidence type="ECO:0000256" key="3">
    <source>
        <dbReference type="ARBA" id="ARBA00022833"/>
    </source>
</evidence>
<proteinExistence type="predicted"/>
<sequence length="240" mass="27656">MPGSNCAFYGCYTSRKSKISRFKIPVVCAADSDHTKAFKTKARQEWIALILRTREMTPELKQQIDANNIHFCELHFKPECFNIHPKRKTLISGSVPSENLQTSSHSPEETPSKVVKAPSLESVIQQVQDSIPPWKLDNSPDNGVKLELYDDLHSLPKYTVLIHSSLEFTVAVYNWPIKEDHPIYKELKRSVMYHSMCELVNIIEESSLCQGLPEICCRSYFKSNNIWYCFMPLYSQIHNI</sequence>
<dbReference type="Proteomes" id="UP001152795">
    <property type="component" value="Unassembled WGS sequence"/>
</dbReference>
<dbReference type="EMBL" id="CACRXK020007177">
    <property type="protein sequence ID" value="CAB4011522.1"/>
    <property type="molecule type" value="Genomic_DNA"/>
</dbReference>
<evidence type="ECO:0000256" key="1">
    <source>
        <dbReference type="ARBA" id="ARBA00022723"/>
    </source>
</evidence>
<dbReference type="GO" id="GO:0043565">
    <property type="term" value="F:sequence-specific DNA binding"/>
    <property type="evidence" value="ECO:0007669"/>
    <property type="project" value="InterPro"/>
</dbReference>
<dbReference type="PROSITE" id="PS50950">
    <property type="entry name" value="ZF_THAP"/>
    <property type="match status" value="1"/>
</dbReference>
<keyword evidence="4" id="KW-0238">DNA-binding</keyword>
<dbReference type="InterPro" id="IPR026516">
    <property type="entry name" value="THAP1/10"/>
</dbReference>